<sequence>MKRLLLYDKNMNQLGAAADATDIERQRRVNSDYTLSFVVPMSSDDYNIAQIKGHVKDDRSQYYVINDRSRKREGVKRMVQFDCMHVMFKLADFKFPYASYIEEAFGVNIATLLNSISAATNGKFSFSVDDKFDLQDIKDFGRGNCLQALNYVVEKYGCEVEPDNFVIHLKKQIGMDRGFQARIRKNIINVNFKDSSRALVTRMFSQMKDGLTFIGLNASNLTQEEYDLLNAVPGAIVGGIIKVNYLISPYAGYWSNTTNSYYDGEIINQEIEDPLELLKSTRKALREQEVPAIEVPLNVADLHKIDREEPEIFLGDTIRMFDSEMQINDISARVMEIKEYPYDPGKQPDITLANYFLRDYDDIIADLDKAKQIVTDIISGGKVRTSAFENFAAQAVHDINNSKSEVIYDPRGIVLQSKVDPNDQVVLSSAGLYITLDGGQTAEAALTAAGLVAEKVVGVLGNFITIEIGSGSNVFKSDQQGIYLGNQSFGSAPFRVNMAGELVATEADITGMIHATGGSFSGDITAYGTITGGTLIGATIKTANGGTRVELSSSGNLVGAYLDNSNYNIIVPNYNGSPAYVLVVGGGQKGSLSASGNGVTLFSLGTAFISASSDIELNANGNVVVPNWSRVYGAGNIQSLQQALDNKVSASYVDSNFATNMAFDQSTRNLKLYSMSGSLLATVNIP</sequence>
<name>A0ABR5A2A1_9BACL</name>
<evidence type="ECO:0000259" key="1">
    <source>
        <dbReference type="Pfam" id="PF06605"/>
    </source>
</evidence>
<evidence type="ECO:0000313" key="3">
    <source>
        <dbReference type="Proteomes" id="UP000054526"/>
    </source>
</evidence>
<protein>
    <recommendedName>
        <fullName evidence="1">Tail spike domain-containing protein</fullName>
    </recommendedName>
</protein>
<gene>
    <name evidence="2" type="ORF">SD71_16280</name>
</gene>
<dbReference type="InterPro" id="IPR007119">
    <property type="entry name" value="Phage_tail_spike_N"/>
</dbReference>
<organism evidence="2 3">
    <name type="scientific">Cohnella kolymensis</name>
    <dbReference type="NCBI Taxonomy" id="1590652"/>
    <lineage>
        <taxon>Bacteria</taxon>
        <taxon>Bacillati</taxon>
        <taxon>Bacillota</taxon>
        <taxon>Bacilli</taxon>
        <taxon>Bacillales</taxon>
        <taxon>Paenibacillaceae</taxon>
        <taxon>Cohnella</taxon>
    </lineage>
</organism>
<comment type="caution">
    <text evidence="2">The sequence shown here is derived from an EMBL/GenBank/DDBJ whole genome shotgun (WGS) entry which is preliminary data.</text>
</comment>
<dbReference type="Gene3D" id="3.55.50.40">
    <property type="match status" value="1"/>
</dbReference>
<dbReference type="NCBIfam" id="TIGR01665">
    <property type="entry name" value="put_anti_recept"/>
    <property type="match status" value="1"/>
</dbReference>
<dbReference type="Pfam" id="PF06605">
    <property type="entry name" value="Prophage_tail"/>
    <property type="match status" value="1"/>
</dbReference>
<dbReference type="Proteomes" id="UP000054526">
    <property type="component" value="Unassembled WGS sequence"/>
</dbReference>
<accession>A0ABR5A2A1</accession>
<feature type="domain" description="Tail spike" evidence="1">
    <location>
        <begin position="122"/>
        <end position="365"/>
    </location>
</feature>
<dbReference type="RefSeq" id="WP_041065319.1">
    <property type="nucleotide sequence ID" value="NZ_JXAL01000024.1"/>
</dbReference>
<evidence type="ECO:0000313" key="2">
    <source>
        <dbReference type="EMBL" id="KIL35179.1"/>
    </source>
</evidence>
<reference evidence="2 3" key="1">
    <citation type="submission" date="2014-12" db="EMBL/GenBank/DDBJ databases">
        <title>Draft genome sequence of Cohnella kolymensis strain B-2846.</title>
        <authorList>
            <person name="Karlyshev A.V."/>
            <person name="Kudryashova E.B."/>
        </authorList>
    </citation>
    <scope>NUCLEOTIDE SEQUENCE [LARGE SCALE GENOMIC DNA]</scope>
    <source>
        <strain evidence="2 3">VKM B-2846</strain>
    </source>
</reference>
<proteinExistence type="predicted"/>
<keyword evidence="3" id="KW-1185">Reference proteome</keyword>
<dbReference type="EMBL" id="JXAL01000024">
    <property type="protein sequence ID" value="KIL35179.1"/>
    <property type="molecule type" value="Genomic_DNA"/>
</dbReference>
<dbReference type="InterPro" id="IPR010572">
    <property type="entry name" value="Tail_dom"/>
</dbReference>